<dbReference type="HOGENOM" id="CLU_060549_1_0_1"/>
<proteinExistence type="predicted"/>
<feature type="transmembrane region" description="Helical" evidence="1">
    <location>
        <begin position="113"/>
        <end position="134"/>
    </location>
</feature>
<evidence type="ECO:0008006" key="4">
    <source>
        <dbReference type="Google" id="ProtNLM"/>
    </source>
</evidence>
<accession>A0A0C3DDT7</accession>
<dbReference type="AlphaFoldDB" id="A0A0C3DDT7"/>
<keyword evidence="3" id="KW-1185">Reference proteome</keyword>
<feature type="transmembrane region" description="Helical" evidence="1">
    <location>
        <begin position="186"/>
        <end position="206"/>
    </location>
</feature>
<dbReference type="EMBL" id="KN822080">
    <property type="protein sequence ID" value="KIM58880.1"/>
    <property type="molecule type" value="Genomic_DNA"/>
</dbReference>
<feature type="transmembrane region" description="Helical" evidence="1">
    <location>
        <begin position="146"/>
        <end position="166"/>
    </location>
</feature>
<evidence type="ECO:0000313" key="3">
    <source>
        <dbReference type="Proteomes" id="UP000053989"/>
    </source>
</evidence>
<name>A0A0C3DDT7_9AGAM</name>
<evidence type="ECO:0000256" key="1">
    <source>
        <dbReference type="SAM" id="Phobius"/>
    </source>
</evidence>
<dbReference type="STRING" id="1036808.A0A0C3DDT7"/>
<dbReference type="Proteomes" id="UP000053989">
    <property type="component" value="Unassembled WGS sequence"/>
</dbReference>
<gene>
    <name evidence="2" type="ORF">SCLCIDRAFT_1048895</name>
</gene>
<keyword evidence="1" id="KW-0812">Transmembrane</keyword>
<keyword evidence="1" id="KW-0472">Membrane</keyword>
<organism evidence="2 3">
    <name type="scientific">Scleroderma citrinum Foug A</name>
    <dbReference type="NCBI Taxonomy" id="1036808"/>
    <lineage>
        <taxon>Eukaryota</taxon>
        <taxon>Fungi</taxon>
        <taxon>Dikarya</taxon>
        <taxon>Basidiomycota</taxon>
        <taxon>Agaricomycotina</taxon>
        <taxon>Agaricomycetes</taxon>
        <taxon>Agaricomycetidae</taxon>
        <taxon>Boletales</taxon>
        <taxon>Sclerodermatineae</taxon>
        <taxon>Sclerodermataceae</taxon>
        <taxon>Scleroderma</taxon>
    </lineage>
</organism>
<dbReference type="InParanoid" id="A0A0C3DDT7"/>
<reference evidence="3" key="2">
    <citation type="submission" date="2015-01" db="EMBL/GenBank/DDBJ databases">
        <title>Evolutionary Origins and Diversification of the Mycorrhizal Mutualists.</title>
        <authorList>
            <consortium name="DOE Joint Genome Institute"/>
            <consortium name="Mycorrhizal Genomics Consortium"/>
            <person name="Kohler A."/>
            <person name="Kuo A."/>
            <person name="Nagy L.G."/>
            <person name="Floudas D."/>
            <person name="Copeland A."/>
            <person name="Barry K.W."/>
            <person name="Cichocki N."/>
            <person name="Veneault-Fourrey C."/>
            <person name="LaButti K."/>
            <person name="Lindquist E.A."/>
            <person name="Lipzen A."/>
            <person name="Lundell T."/>
            <person name="Morin E."/>
            <person name="Murat C."/>
            <person name="Riley R."/>
            <person name="Ohm R."/>
            <person name="Sun H."/>
            <person name="Tunlid A."/>
            <person name="Henrissat B."/>
            <person name="Grigoriev I.V."/>
            <person name="Hibbett D.S."/>
            <person name="Martin F."/>
        </authorList>
    </citation>
    <scope>NUCLEOTIDE SEQUENCE [LARGE SCALE GENOMIC DNA]</scope>
    <source>
        <strain evidence="3">Foug A</strain>
    </source>
</reference>
<keyword evidence="1" id="KW-1133">Transmembrane helix</keyword>
<evidence type="ECO:0000313" key="2">
    <source>
        <dbReference type="EMBL" id="KIM58880.1"/>
    </source>
</evidence>
<protein>
    <recommendedName>
        <fullName evidence="4">G-protein coupled receptors family 1 profile domain-containing protein</fullName>
    </recommendedName>
</protein>
<feature type="transmembrane region" description="Helical" evidence="1">
    <location>
        <begin position="246"/>
        <end position="263"/>
    </location>
</feature>
<feature type="transmembrane region" description="Helical" evidence="1">
    <location>
        <begin position="81"/>
        <end position="101"/>
    </location>
</feature>
<dbReference type="OrthoDB" id="3038990at2759"/>
<sequence length="355" mass="39606">MDSPSTSFPNPAVYLNHLDPNTAFEYEVTRNVYIAALGASHLSVIHMNIPDDMCLQAMAWDLLSCVQQDWKLLRISKPQPVFFAYHLSRLSTLSCIILSVLEYTGPVENCESLEIFSTACLFVSIASTDFLFLARVYAVYCHKKPIYISFILLWIVDVGVQCLFFTGLEAIPIANTKHCINVSKNGYVATTVLVSVLFDTMVYIFVTAKLLSTRKPSEKKVTWRTIFSGESLPRLSHAIMRGGQQYYLIKVAISVVMIFFWLVPSTPAVCRAIGGVSMLGITNSMACRVYRKLKLELVDKEEQQKIQGATADVVFTSCVQVVPLPEVLLTKDVEAATCDSSKSCGRSDSNRLEYI</sequence>
<reference evidence="2 3" key="1">
    <citation type="submission" date="2014-04" db="EMBL/GenBank/DDBJ databases">
        <authorList>
            <consortium name="DOE Joint Genome Institute"/>
            <person name="Kuo A."/>
            <person name="Kohler A."/>
            <person name="Nagy L.G."/>
            <person name="Floudas D."/>
            <person name="Copeland A."/>
            <person name="Barry K.W."/>
            <person name="Cichocki N."/>
            <person name="Veneault-Fourrey C."/>
            <person name="LaButti K."/>
            <person name="Lindquist E.A."/>
            <person name="Lipzen A."/>
            <person name="Lundell T."/>
            <person name="Morin E."/>
            <person name="Murat C."/>
            <person name="Sun H."/>
            <person name="Tunlid A."/>
            <person name="Henrissat B."/>
            <person name="Grigoriev I.V."/>
            <person name="Hibbett D.S."/>
            <person name="Martin F."/>
            <person name="Nordberg H.P."/>
            <person name="Cantor M.N."/>
            <person name="Hua S.X."/>
        </authorList>
    </citation>
    <scope>NUCLEOTIDE SEQUENCE [LARGE SCALE GENOMIC DNA]</scope>
    <source>
        <strain evidence="2 3">Foug A</strain>
    </source>
</reference>